<keyword evidence="12" id="KW-1185">Reference proteome</keyword>
<dbReference type="PANTHER" id="PTHR30033">
    <property type="entry name" value="FLAGELLAR HOOK-ASSOCIATED PROTEIN 1"/>
    <property type="match status" value="1"/>
</dbReference>
<evidence type="ECO:0000259" key="8">
    <source>
        <dbReference type="Pfam" id="PF00460"/>
    </source>
</evidence>
<accession>A0ABU0VUC3</accession>
<dbReference type="InterPro" id="IPR002371">
    <property type="entry name" value="FlgK"/>
</dbReference>
<gene>
    <name evidence="11" type="primary">flgK</name>
    <name evidence="11" type="ORF">Q9295_03025</name>
</gene>
<proteinExistence type="inferred from homology"/>
<evidence type="ECO:0000259" key="9">
    <source>
        <dbReference type="Pfam" id="PF06429"/>
    </source>
</evidence>
<keyword evidence="7" id="KW-0732">Signal</keyword>
<feature type="chain" id="PRO_5047336043" description="Flagellar hook-associated protein 1" evidence="7">
    <location>
        <begin position="22"/>
        <end position="485"/>
    </location>
</feature>
<protein>
    <recommendedName>
        <fullName evidence="4">Flagellar hook-associated protein 1</fullName>
    </recommendedName>
</protein>
<dbReference type="NCBIfam" id="TIGR02492">
    <property type="entry name" value="flgK_ends"/>
    <property type="match status" value="1"/>
</dbReference>
<evidence type="ECO:0000256" key="5">
    <source>
        <dbReference type="ARBA" id="ARBA00022525"/>
    </source>
</evidence>
<organism evidence="11 12">
    <name type="scientific">Pseudogemmobacter lacusdianii</name>
    <dbReference type="NCBI Taxonomy" id="3069608"/>
    <lineage>
        <taxon>Bacteria</taxon>
        <taxon>Pseudomonadati</taxon>
        <taxon>Pseudomonadota</taxon>
        <taxon>Alphaproteobacteria</taxon>
        <taxon>Rhodobacterales</taxon>
        <taxon>Paracoccaceae</taxon>
        <taxon>Pseudogemmobacter</taxon>
    </lineage>
</organism>
<dbReference type="InterPro" id="IPR019776">
    <property type="entry name" value="Flagellar_basal_body_rod_CS"/>
</dbReference>
<evidence type="ECO:0000256" key="1">
    <source>
        <dbReference type="ARBA" id="ARBA00004117"/>
    </source>
</evidence>
<dbReference type="InterPro" id="IPR010930">
    <property type="entry name" value="Flg_bb/hook_C_dom"/>
</dbReference>
<evidence type="ECO:0000313" key="12">
    <source>
        <dbReference type="Proteomes" id="UP001239680"/>
    </source>
</evidence>
<dbReference type="Pfam" id="PF06429">
    <property type="entry name" value="Flg_bbr_C"/>
    <property type="match status" value="1"/>
</dbReference>
<keyword evidence="11" id="KW-0969">Cilium</keyword>
<dbReference type="PANTHER" id="PTHR30033:SF1">
    <property type="entry name" value="FLAGELLAR HOOK-ASSOCIATED PROTEIN 1"/>
    <property type="match status" value="1"/>
</dbReference>
<reference evidence="11 12" key="1">
    <citation type="submission" date="2023-08" db="EMBL/GenBank/DDBJ databases">
        <title>Characterization of two Paracoccaceae strains isolated from Phycosphere and proposal of Xinfangfangia lacusdiani sp. nov.</title>
        <authorList>
            <person name="Deng Y."/>
            <person name="Zhang Y.Q."/>
        </authorList>
    </citation>
    <scope>NUCLEOTIDE SEQUENCE [LARGE SCALE GENOMIC DNA]</scope>
    <source>
        <strain evidence="11 12">CPCC 101601</strain>
    </source>
</reference>
<dbReference type="EMBL" id="JAVDBT010000002">
    <property type="protein sequence ID" value="MDQ2065334.1"/>
    <property type="molecule type" value="Genomic_DNA"/>
</dbReference>
<comment type="subcellular location">
    <subcellularLocation>
        <location evidence="1">Bacterial flagellum basal body</location>
    </subcellularLocation>
    <subcellularLocation>
        <location evidence="2">Secreted</location>
    </subcellularLocation>
</comment>
<feature type="domain" description="Flagellar hook-associated protein FlgK helical" evidence="10">
    <location>
        <begin position="89"/>
        <end position="313"/>
    </location>
</feature>
<evidence type="ECO:0000256" key="2">
    <source>
        <dbReference type="ARBA" id="ARBA00004613"/>
    </source>
</evidence>
<keyword evidence="5" id="KW-0964">Secreted</keyword>
<feature type="domain" description="Flagellar basal-body/hook protein C-terminal" evidence="9">
    <location>
        <begin position="446"/>
        <end position="485"/>
    </location>
</feature>
<dbReference type="Proteomes" id="UP001239680">
    <property type="component" value="Unassembled WGS sequence"/>
</dbReference>
<evidence type="ECO:0000256" key="3">
    <source>
        <dbReference type="ARBA" id="ARBA00009677"/>
    </source>
</evidence>
<sequence length="485" mass="50163">MSITTALASALTGLSANARQAAALSSNVANAATPGYGRREVSLSALALGGVGQGVMVNGVTRAVDGFLLADRRLAQASSGDRDQRANFLKQMEHIIGVPTEAGSLTARVAAFDTALMEAASRPDSVARLSTAVDAARYLVQGLNQASEAVQAERLRADGEIAKTINDLNGALRQVSDLNVQIRTLDASGRDASALMDQRQQIVDRIATVVPLRELPRDHGGIALMTTGGAVLLDGSPAQFGFTGVNTLVPEMTQASGGLSGLTLNGKPMPTAGETSLILGGALGAMFAVRDELAVQGQARLDGMARDLVERFSAGGLDPSLIPGAPGLFTDSAASFDPLQEIGLSGRIALNTAVDPQAGGEVWRLRDGLGATAPGPMGEARLILALSRALVQPHATSSTAIPAGSRSFADLTADLLSLAGSERLTAQTEQAFSAARYVALDEMERATGVDTDQEMQMLLVLEKNYAANAKVLQVVDGLLATLLEL</sequence>
<feature type="signal peptide" evidence="7">
    <location>
        <begin position="1"/>
        <end position="21"/>
    </location>
</feature>
<dbReference type="RefSeq" id="WP_306679024.1">
    <property type="nucleotide sequence ID" value="NZ_JAVDBT010000002.1"/>
</dbReference>
<dbReference type="Pfam" id="PF00460">
    <property type="entry name" value="Flg_bb_rod"/>
    <property type="match status" value="1"/>
</dbReference>
<evidence type="ECO:0000259" key="10">
    <source>
        <dbReference type="Pfam" id="PF22638"/>
    </source>
</evidence>
<dbReference type="InterPro" id="IPR001444">
    <property type="entry name" value="Flag_bb_rod_N"/>
</dbReference>
<keyword evidence="11" id="KW-0282">Flagellum</keyword>
<dbReference type="InterPro" id="IPR053927">
    <property type="entry name" value="FlgK_helical"/>
</dbReference>
<dbReference type="PROSITE" id="PS00588">
    <property type="entry name" value="FLAGELLA_BB_ROD"/>
    <property type="match status" value="1"/>
</dbReference>
<comment type="caution">
    <text evidence="11">The sequence shown here is derived from an EMBL/GenBank/DDBJ whole genome shotgun (WGS) entry which is preliminary data.</text>
</comment>
<dbReference type="Pfam" id="PF22638">
    <property type="entry name" value="FlgK_D1"/>
    <property type="match status" value="1"/>
</dbReference>
<evidence type="ECO:0000256" key="6">
    <source>
        <dbReference type="ARBA" id="ARBA00023143"/>
    </source>
</evidence>
<keyword evidence="6" id="KW-0975">Bacterial flagellum</keyword>
<comment type="similarity">
    <text evidence="3">Belongs to the flagella basal body rod proteins family.</text>
</comment>
<keyword evidence="11" id="KW-0966">Cell projection</keyword>
<name>A0ABU0VUC3_9RHOB</name>
<feature type="domain" description="Flagellar basal body rod protein N-terminal" evidence="8">
    <location>
        <begin position="9"/>
        <end position="36"/>
    </location>
</feature>
<evidence type="ECO:0000256" key="7">
    <source>
        <dbReference type="SAM" id="SignalP"/>
    </source>
</evidence>
<evidence type="ECO:0000313" key="11">
    <source>
        <dbReference type="EMBL" id="MDQ2065334.1"/>
    </source>
</evidence>
<evidence type="ECO:0000256" key="4">
    <source>
        <dbReference type="ARBA" id="ARBA00016244"/>
    </source>
</evidence>